<sequence>MYVTIYFIFIIFILWIGEIYSQYPSPSLSVFNTNASDNDQMTKPPEIPIAPPRVPAMLHTNNYRPPPPPTRRHVESWGTCKFDKNKWRIEPQAAVATAVMFDRTTGISCEDCLNKCMQMQAQDTRWICRTLTYDNKWQICDLFAINGTNYPYFLTDFPERDYFEYLEAKPIELTKFRSSISDPKNNESVSQWINDSNAENLNKALSTKSKFIQIHPKQTVGESVDEEEGTAYGDEHDYQAVELFSISPKQRANYMCKNNEITRYASIGGYLLANPGKETQFVPSYDPNECAKACDRNELFEWYRMKFGSNFYLKDIKDLNEKILSVSAKVSPAGCELSRRRVDYTIPTDIIPSWNSTYLEKICLPAKSAEHTTKLWPVVKNYILVGHVLEVIDASSLSSCMLACLKAEKDYGFKCRSGMWYPNDEDQNCLLNSENRQTQPNVFVEEDIGTEMLYFDVPLEKSLKIYVADIFFRDAPLEDDDVSYEFTRWSSCKNSFDGMQHRYLKCNNRKDIRKCPKQSLPCRKVKVKSLIGTCLAVRDSLGRKRCPHGMRRIGTDRREYCKHPVDC</sequence>
<dbReference type="Pfam" id="PF00024">
    <property type="entry name" value="PAN_1"/>
    <property type="match status" value="2"/>
</dbReference>
<evidence type="ECO:0000313" key="4">
    <source>
        <dbReference type="Proteomes" id="UP000038040"/>
    </source>
</evidence>
<dbReference type="AlphaFoldDB" id="A0A0N4ULW1"/>
<reference evidence="3 5" key="2">
    <citation type="submission" date="2018-11" db="EMBL/GenBank/DDBJ databases">
        <authorList>
            <consortium name="Pathogen Informatics"/>
        </authorList>
    </citation>
    <scope>NUCLEOTIDE SEQUENCE [LARGE SCALE GENOMIC DNA]</scope>
</reference>
<evidence type="ECO:0000313" key="3">
    <source>
        <dbReference type="EMBL" id="VDN52708.1"/>
    </source>
</evidence>
<dbReference type="SMART" id="SM00473">
    <property type="entry name" value="PAN_AP"/>
    <property type="match status" value="2"/>
</dbReference>
<organism evidence="4 6">
    <name type="scientific">Dracunculus medinensis</name>
    <name type="common">Guinea worm</name>
    <dbReference type="NCBI Taxonomy" id="318479"/>
    <lineage>
        <taxon>Eukaryota</taxon>
        <taxon>Metazoa</taxon>
        <taxon>Ecdysozoa</taxon>
        <taxon>Nematoda</taxon>
        <taxon>Chromadorea</taxon>
        <taxon>Rhabditida</taxon>
        <taxon>Spirurina</taxon>
        <taxon>Dracunculoidea</taxon>
        <taxon>Dracunculidae</taxon>
        <taxon>Dracunculus</taxon>
    </lineage>
</organism>
<dbReference type="InterPro" id="IPR003609">
    <property type="entry name" value="Pan_app"/>
</dbReference>
<feature type="chain" id="PRO_5041041689" evidence="1">
    <location>
        <begin position="22"/>
        <end position="567"/>
    </location>
</feature>
<dbReference type="GO" id="GO:0009653">
    <property type="term" value="P:anatomical structure morphogenesis"/>
    <property type="evidence" value="ECO:0007669"/>
    <property type="project" value="TreeGrafter"/>
</dbReference>
<dbReference type="SUPFAM" id="SSF57414">
    <property type="entry name" value="Hairpin loop containing domain-like"/>
    <property type="match status" value="2"/>
</dbReference>
<accession>A0A0N4ULW1</accession>
<reference evidence="6" key="1">
    <citation type="submission" date="2017-02" db="UniProtKB">
        <authorList>
            <consortium name="WormBaseParasite"/>
        </authorList>
    </citation>
    <scope>IDENTIFICATION</scope>
</reference>
<dbReference type="Gene3D" id="3.50.4.10">
    <property type="entry name" value="Hepatocyte Growth Factor"/>
    <property type="match status" value="2"/>
</dbReference>
<dbReference type="Proteomes" id="UP000274756">
    <property type="component" value="Unassembled WGS sequence"/>
</dbReference>
<dbReference type="WBParaSite" id="DME_0000880501-mRNA-1">
    <property type="protein sequence ID" value="DME_0000880501-mRNA-1"/>
    <property type="gene ID" value="DME_0000880501"/>
</dbReference>
<name>A0A0N4ULW1_DRAME</name>
<protein>
    <submittedName>
        <fullName evidence="6">Apple domain-containing protein</fullName>
    </submittedName>
</protein>
<dbReference type="CDD" id="cd01099">
    <property type="entry name" value="PAN_AP_HGF"/>
    <property type="match status" value="1"/>
</dbReference>
<feature type="signal peptide" evidence="1">
    <location>
        <begin position="1"/>
        <end position="21"/>
    </location>
</feature>
<keyword evidence="1" id="KW-0732">Signal</keyword>
<evidence type="ECO:0000256" key="1">
    <source>
        <dbReference type="SAM" id="SignalP"/>
    </source>
</evidence>
<dbReference type="PROSITE" id="PS50948">
    <property type="entry name" value="PAN"/>
    <property type="match status" value="1"/>
</dbReference>
<evidence type="ECO:0000313" key="5">
    <source>
        <dbReference type="Proteomes" id="UP000274756"/>
    </source>
</evidence>
<dbReference type="EMBL" id="UYYG01000074">
    <property type="protein sequence ID" value="VDN52708.1"/>
    <property type="molecule type" value="Genomic_DNA"/>
</dbReference>
<evidence type="ECO:0000259" key="2">
    <source>
        <dbReference type="PROSITE" id="PS50948"/>
    </source>
</evidence>
<keyword evidence="5" id="KW-1185">Reference proteome</keyword>
<dbReference type="Proteomes" id="UP000038040">
    <property type="component" value="Unplaced"/>
</dbReference>
<dbReference type="OrthoDB" id="5916958at2759"/>
<dbReference type="PANTHER" id="PTHR47327:SF4">
    <property type="entry name" value="APPLE DOMAIN-CONTAINING PROTEIN-RELATED"/>
    <property type="match status" value="1"/>
</dbReference>
<evidence type="ECO:0000313" key="6">
    <source>
        <dbReference type="WBParaSite" id="DME_0000880501-mRNA-1"/>
    </source>
</evidence>
<proteinExistence type="predicted"/>
<dbReference type="InterPro" id="IPR052774">
    <property type="entry name" value="Celegans_DevNeuronal_Protein"/>
</dbReference>
<dbReference type="PANTHER" id="PTHR47327">
    <property type="entry name" value="FI18240P1-RELATED"/>
    <property type="match status" value="1"/>
</dbReference>
<gene>
    <name evidence="3" type="ORF">DME_LOCUS2681</name>
</gene>
<feature type="domain" description="Apple" evidence="2">
    <location>
        <begin position="363"/>
        <end position="457"/>
    </location>
</feature>